<gene>
    <name evidence="3" type="ORF">DW663_12745</name>
</gene>
<name>A0A414PLW2_FUSMR</name>
<sequence>MANLFDGANKVKDGVEEIDKILDKLKLTSERLEKIEETFSEVENISPDLLKIRKEIKAIKEDYEDLDLEEVHKTIKNTVNRITDGAFENWKLWGLYFPLVIFVAAFIMVSYFYMVNVRKMAEENKVLSDRINSVYNMHLLDKKFWYNKENQELFLGDYDWIQKKMNEEKNQ</sequence>
<reference evidence="3 4" key="1">
    <citation type="submission" date="2018-08" db="EMBL/GenBank/DDBJ databases">
        <title>A genome reference for cultivated species of the human gut microbiota.</title>
        <authorList>
            <person name="Zou Y."/>
            <person name="Xue W."/>
            <person name="Luo G."/>
        </authorList>
    </citation>
    <scope>NUCLEOTIDE SEQUENCE [LARGE SCALE GENOMIC DNA]</scope>
    <source>
        <strain evidence="3 4">AM25-1</strain>
    </source>
</reference>
<proteinExistence type="predicted"/>
<dbReference type="EMBL" id="QRHL01000049">
    <property type="protein sequence ID" value="RHF69569.1"/>
    <property type="molecule type" value="Genomic_DNA"/>
</dbReference>
<evidence type="ECO:0000256" key="1">
    <source>
        <dbReference type="SAM" id="Coils"/>
    </source>
</evidence>
<evidence type="ECO:0000313" key="3">
    <source>
        <dbReference type="EMBL" id="RHF69569.1"/>
    </source>
</evidence>
<dbReference type="Proteomes" id="UP000284676">
    <property type="component" value="Unassembled WGS sequence"/>
</dbReference>
<keyword evidence="2" id="KW-1133">Transmembrane helix</keyword>
<dbReference type="RefSeq" id="WP_118234779.1">
    <property type="nucleotide sequence ID" value="NZ_QRHL01000049.1"/>
</dbReference>
<feature type="coiled-coil region" evidence="1">
    <location>
        <begin position="15"/>
        <end position="69"/>
    </location>
</feature>
<comment type="caution">
    <text evidence="3">The sequence shown here is derived from an EMBL/GenBank/DDBJ whole genome shotgun (WGS) entry which is preliminary data.</text>
</comment>
<evidence type="ECO:0000256" key="2">
    <source>
        <dbReference type="SAM" id="Phobius"/>
    </source>
</evidence>
<keyword evidence="2" id="KW-0812">Transmembrane</keyword>
<evidence type="ECO:0000313" key="4">
    <source>
        <dbReference type="Proteomes" id="UP000284676"/>
    </source>
</evidence>
<organism evidence="3 4">
    <name type="scientific">Fusobacterium mortiferum</name>
    <dbReference type="NCBI Taxonomy" id="850"/>
    <lineage>
        <taxon>Bacteria</taxon>
        <taxon>Fusobacteriati</taxon>
        <taxon>Fusobacteriota</taxon>
        <taxon>Fusobacteriia</taxon>
        <taxon>Fusobacteriales</taxon>
        <taxon>Fusobacteriaceae</taxon>
        <taxon>Fusobacterium</taxon>
    </lineage>
</organism>
<keyword evidence="2" id="KW-0472">Membrane</keyword>
<feature type="transmembrane region" description="Helical" evidence="2">
    <location>
        <begin position="95"/>
        <end position="115"/>
    </location>
</feature>
<dbReference type="AlphaFoldDB" id="A0A414PLW2"/>
<accession>A0A414PLW2</accession>
<protein>
    <submittedName>
        <fullName evidence="3">Uncharacterized protein</fullName>
    </submittedName>
</protein>
<keyword evidence="1" id="KW-0175">Coiled coil</keyword>